<feature type="domain" description="YetF-like N-terminal transmembrane" evidence="9">
    <location>
        <begin position="22"/>
        <end position="88"/>
    </location>
</feature>
<comment type="subcellular location">
    <subcellularLocation>
        <location evidence="1">Cell membrane</location>
        <topology evidence="1">Multi-pass membrane protein</topology>
    </subcellularLocation>
</comment>
<feature type="transmembrane region" description="Helical" evidence="7">
    <location>
        <begin position="14"/>
        <end position="32"/>
    </location>
</feature>
<accession>A0A285X2R1</accession>
<dbReference type="OrthoDB" id="9793799at2"/>
<keyword evidence="4 7" id="KW-0812">Transmembrane</keyword>
<evidence type="ECO:0000256" key="1">
    <source>
        <dbReference type="ARBA" id="ARBA00004651"/>
    </source>
</evidence>
<evidence type="ECO:0000256" key="7">
    <source>
        <dbReference type="SAM" id="Phobius"/>
    </source>
</evidence>
<dbReference type="Gene3D" id="3.30.240.20">
    <property type="entry name" value="bsu07140 like domains"/>
    <property type="match status" value="1"/>
</dbReference>
<feature type="transmembrane region" description="Helical" evidence="7">
    <location>
        <begin position="69"/>
        <end position="89"/>
    </location>
</feature>
<organism evidence="10 11">
    <name type="scientific">Salinimicrobium sediminis</name>
    <dbReference type="NCBI Taxonomy" id="1343891"/>
    <lineage>
        <taxon>Bacteria</taxon>
        <taxon>Pseudomonadati</taxon>
        <taxon>Bacteroidota</taxon>
        <taxon>Flavobacteriia</taxon>
        <taxon>Flavobacteriales</taxon>
        <taxon>Flavobacteriaceae</taxon>
        <taxon>Salinimicrobium</taxon>
    </lineage>
</organism>
<comment type="similarity">
    <text evidence="2">Belongs to the UPF0702 family.</text>
</comment>
<keyword evidence="11" id="KW-1185">Reference proteome</keyword>
<gene>
    <name evidence="10" type="ORF">SAMN06296241_1181</name>
</gene>
<evidence type="ECO:0000313" key="11">
    <source>
        <dbReference type="Proteomes" id="UP000219193"/>
    </source>
</evidence>
<evidence type="ECO:0000256" key="6">
    <source>
        <dbReference type="ARBA" id="ARBA00023136"/>
    </source>
</evidence>
<sequence length="177" mass="19493">MDDTTFLWNGVQPLIRIVVVGVTAYLAIVLILRVSGKRTLASMSAFDFVIAVAVGAVFGRTLTTKDLSISEAVTAFILLAVLQFIFAYFEGKSKVFKKIFNTSPTLLFYDGKFIEKNLHKERLDESKVLSAVRKKGFGSMDDVAAVILEIDAQLSVIGKSKEGKSSTFQELLDETEL</sequence>
<dbReference type="Proteomes" id="UP000219193">
    <property type="component" value="Unassembled WGS sequence"/>
</dbReference>
<evidence type="ECO:0000259" key="8">
    <source>
        <dbReference type="Pfam" id="PF04239"/>
    </source>
</evidence>
<dbReference type="EMBL" id="OCMF01000001">
    <property type="protein sequence ID" value="SOC79650.1"/>
    <property type="molecule type" value="Genomic_DNA"/>
</dbReference>
<dbReference type="InterPro" id="IPR023090">
    <property type="entry name" value="UPF0702_alpha/beta_dom_sf"/>
</dbReference>
<keyword evidence="6 7" id="KW-0472">Membrane</keyword>
<dbReference type="InterPro" id="IPR007353">
    <property type="entry name" value="DUF421"/>
</dbReference>
<evidence type="ECO:0000256" key="4">
    <source>
        <dbReference type="ARBA" id="ARBA00022692"/>
    </source>
</evidence>
<dbReference type="GO" id="GO:0005886">
    <property type="term" value="C:plasma membrane"/>
    <property type="evidence" value="ECO:0007669"/>
    <property type="project" value="UniProtKB-SubCell"/>
</dbReference>
<dbReference type="InterPro" id="IPR048454">
    <property type="entry name" value="YetF_N"/>
</dbReference>
<feature type="domain" description="YetF C-terminal" evidence="8">
    <location>
        <begin position="92"/>
        <end position="163"/>
    </location>
</feature>
<dbReference type="PANTHER" id="PTHR34582">
    <property type="entry name" value="UPF0702 TRANSMEMBRANE PROTEIN YCAP"/>
    <property type="match status" value="1"/>
</dbReference>
<evidence type="ECO:0000313" key="10">
    <source>
        <dbReference type="EMBL" id="SOC79650.1"/>
    </source>
</evidence>
<evidence type="ECO:0000259" key="9">
    <source>
        <dbReference type="Pfam" id="PF20730"/>
    </source>
</evidence>
<dbReference type="AlphaFoldDB" id="A0A285X2R1"/>
<evidence type="ECO:0008006" key="12">
    <source>
        <dbReference type="Google" id="ProtNLM"/>
    </source>
</evidence>
<evidence type="ECO:0000256" key="3">
    <source>
        <dbReference type="ARBA" id="ARBA00022475"/>
    </source>
</evidence>
<feature type="transmembrane region" description="Helical" evidence="7">
    <location>
        <begin position="44"/>
        <end position="63"/>
    </location>
</feature>
<keyword evidence="5 7" id="KW-1133">Transmembrane helix</keyword>
<keyword evidence="3" id="KW-1003">Cell membrane</keyword>
<proteinExistence type="inferred from homology"/>
<reference evidence="11" key="1">
    <citation type="submission" date="2017-09" db="EMBL/GenBank/DDBJ databases">
        <authorList>
            <person name="Varghese N."/>
            <person name="Submissions S."/>
        </authorList>
    </citation>
    <scope>NUCLEOTIDE SEQUENCE [LARGE SCALE GENOMIC DNA]</scope>
    <source>
        <strain evidence="11">CGMCC 1.12641</strain>
    </source>
</reference>
<evidence type="ECO:0000256" key="2">
    <source>
        <dbReference type="ARBA" id="ARBA00006448"/>
    </source>
</evidence>
<name>A0A285X2R1_9FLAO</name>
<dbReference type="PANTHER" id="PTHR34582:SF6">
    <property type="entry name" value="UPF0702 TRANSMEMBRANE PROTEIN YCAP"/>
    <property type="match status" value="1"/>
</dbReference>
<protein>
    <recommendedName>
        <fullName evidence="12">DUF421 domain-containing protein</fullName>
    </recommendedName>
</protein>
<dbReference type="Pfam" id="PF20730">
    <property type="entry name" value="YetF_N"/>
    <property type="match status" value="1"/>
</dbReference>
<dbReference type="RefSeq" id="WP_097055369.1">
    <property type="nucleotide sequence ID" value="NZ_OCMF01000001.1"/>
</dbReference>
<dbReference type="Pfam" id="PF04239">
    <property type="entry name" value="DUF421"/>
    <property type="match status" value="1"/>
</dbReference>
<evidence type="ECO:0000256" key="5">
    <source>
        <dbReference type="ARBA" id="ARBA00022989"/>
    </source>
</evidence>